<dbReference type="OrthoDB" id="1121298at2"/>
<evidence type="ECO:0008006" key="3">
    <source>
        <dbReference type="Google" id="ProtNLM"/>
    </source>
</evidence>
<name>A0A498RF09_9FIRM</name>
<reference evidence="1 2" key="1">
    <citation type="submission" date="2018-06" db="EMBL/GenBank/DDBJ databases">
        <authorList>
            <person name="Strepis N."/>
        </authorList>
    </citation>
    <scope>NUCLEOTIDE SEQUENCE [LARGE SCALE GENOMIC DNA]</scope>
    <source>
        <strain evidence="1">LUCI</strain>
    </source>
</reference>
<dbReference type="AlphaFoldDB" id="A0A498RF09"/>
<protein>
    <recommendedName>
        <fullName evidence="3">Iron-only hydrogenase system regulator</fullName>
    </recommendedName>
</protein>
<evidence type="ECO:0000313" key="2">
    <source>
        <dbReference type="Proteomes" id="UP000277811"/>
    </source>
</evidence>
<keyword evidence="2" id="KW-1185">Reference proteome</keyword>
<sequence length="86" mass="9604">MTNCSAIMAILQENRTETAVKVQDVLTKYGCHIRIRLGLHDSGVDTCTNSGIILLQLCGDNVPLQQLEKELQVIPNVKVKYMTLDF</sequence>
<accession>A0A498RF09</accession>
<gene>
    <name evidence="1" type="ORF">LUCI_3951</name>
</gene>
<proteinExistence type="predicted"/>
<evidence type="ECO:0000313" key="1">
    <source>
        <dbReference type="EMBL" id="VBB08673.1"/>
    </source>
</evidence>
<dbReference type="InterPro" id="IPR045865">
    <property type="entry name" value="ACT-like_dom_sf"/>
</dbReference>
<dbReference type="SUPFAM" id="SSF55021">
    <property type="entry name" value="ACT-like"/>
    <property type="match status" value="1"/>
</dbReference>
<dbReference type="RefSeq" id="WP_122629538.1">
    <property type="nucleotide sequence ID" value="NZ_UPPP01000094.1"/>
</dbReference>
<dbReference type="Gene3D" id="3.30.70.1150">
    <property type="entry name" value="ACT-like. Chain A, domain 2"/>
    <property type="match status" value="1"/>
</dbReference>
<dbReference type="EMBL" id="UPPP01000094">
    <property type="protein sequence ID" value="VBB08673.1"/>
    <property type="molecule type" value="Genomic_DNA"/>
</dbReference>
<dbReference type="InterPro" id="IPR027271">
    <property type="entry name" value="Acetolactate_synth/TF_NikR_C"/>
</dbReference>
<organism evidence="1 2">
    <name type="scientific">Lucifera butyrica</name>
    <dbReference type="NCBI Taxonomy" id="1351585"/>
    <lineage>
        <taxon>Bacteria</taxon>
        <taxon>Bacillati</taxon>
        <taxon>Bacillota</taxon>
        <taxon>Negativicutes</taxon>
        <taxon>Veillonellales</taxon>
        <taxon>Veillonellaceae</taxon>
        <taxon>Lucifera</taxon>
    </lineage>
</organism>
<dbReference type="Proteomes" id="UP000277811">
    <property type="component" value="Unassembled WGS sequence"/>
</dbReference>